<evidence type="ECO:0000313" key="9">
    <source>
        <dbReference type="EMBL" id="KAA6439014.1"/>
    </source>
</evidence>
<dbReference type="InterPro" id="IPR000086">
    <property type="entry name" value="NUDIX_hydrolase_dom"/>
</dbReference>
<dbReference type="PANTHER" id="PTHR11839:SF18">
    <property type="entry name" value="NUDIX HYDROLASE DOMAIN-CONTAINING PROTEIN"/>
    <property type="match status" value="1"/>
</dbReference>
<comment type="catalytic activity">
    <reaction evidence="1">
        <text>GDP-alpha-D-mannose + H2O = alpha-D-mannose 1-phosphate + GMP + 2 H(+)</text>
        <dbReference type="Rhea" id="RHEA:27978"/>
        <dbReference type="ChEBI" id="CHEBI:15377"/>
        <dbReference type="ChEBI" id="CHEBI:15378"/>
        <dbReference type="ChEBI" id="CHEBI:57527"/>
        <dbReference type="ChEBI" id="CHEBI:58115"/>
        <dbReference type="ChEBI" id="CHEBI:58409"/>
    </reaction>
</comment>
<evidence type="ECO:0000256" key="4">
    <source>
        <dbReference type="ARBA" id="ARBA00016377"/>
    </source>
</evidence>
<comment type="similarity">
    <text evidence="3">Belongs to the Nudix hydrolase family. NudK subfamily.</text>
</comment>
<dbReference type="Gene3D" id="3.90.79.10">
    <property type="entry name" value="Nucleoside Triphosphate Pyrophosphohydrolase"/>
    <property type="match status" value="1"/>
</dbReference>
<dbReference type="OrthoDB" id="940018at2"/>
<dbReference type="Pfam" id="PF00293">
    <property type="entry name" value="NUDIX"/>
    <property type="match status" value="1"/>
</dbReference>
<dbReference type="GO" id="GO:0080042">
    <property type="term" value="F:ADP-glucose pyrophosphohydrolase activity"/>
    <property type="evidence" value="ECO:0007669"/>
    <property type="project" value="TreeGrafter"/>
</dbReference>
<reference evidence="9 10" key="1">
    <citation type="submission" date="2019-05" db="EMBL/GenBank/DDBJ databases">
        <authorList>
            <person name="Qu J.-H."/>
        </authorList>
    </citation>
    <scope>NUCLEOTIDE SEQUENCE [LARGE SCALE GENOMIC DNA]</scope>
    <source>
        <strain evidence="9 10">NS28</strain>
    </source>
</reference>
<dbReference type="GO" id="GO:0006753">
    <property type="term" value="P:nucleoside phosphate metabolic process"/>
    <property type="evidence" value="ECO:0007669"/>
    <property type="project" value="TreeGrafter"/>
</dbReference>
<evidence type="ECO:0000256" key="3">
    <source>
        <dbReference type="ARBA" id="ARBA00007275"/>
    </source>
</evidence>
<comment type="caution">
    <text evidence="9">The sequence shown here is derived from an EMBL/GenBank/DDBJ whole genome shotgun (WGS) entry which is preliminary data.</text>
</comment>
<dbReference type="GO" id="GO:0080041">
    <property type="term" value="F:ADP-ribose pyrophosphohydrolase activity"/>
    <property type="evidence" value="ECO:0007669"/>
    <property type="project" value="TreeGrafter"/>
</dbReference>
<sequence>MKEENLVESHKYNLWKKRLETNGMDVHRIDELYTRRNGSCEVLFSLLYTDATTPEGNKIPPICFLKGEVVSVLVCFIDQETREKYLLLVQQRRICDGSMTYEHPAGMLDSESDAASVAAREVFEETGIVVEKEALVKVNENPYYPSTGTSDEAMYMFYCELELSTDQIKSYHNTTQGLISDHEFINTFVVPFAEGHRLITNVNGLLLDYLYLKDVGDWDLLKQL</sequence>
<dbReference type="AlphaFoldDB" id="A0A5M8QW31"/>
<dbReference type="InterPro" id="IPR015797">
    <property type="entry name" value="NUDIX_hydrolase-like_dom_sf"/>
</dbReference>
<comment type="cofactor">
    <cofactor evidence="2">
        <name>Mg(2+)</name>
        <dbReference type="ChEBI" id="CHEBI:18420"/>
    </cofactor>
</comment>
<keyword evidence="10" id="KW-1185">Reference proteome</keyword>
<gene>
    <name evidence="9" type="ORF">FEM33_12045</name>
</gene>
<protein>
    <recommendedName>
        <fullName evidence="4">GDP-mannose pyrophosphatase</fullName>
    </recommendedName>
    <alternativeName>
        <fullName evidence="6">GDP-mannose hydrolase</fullName>
    </alternativeName>
    <alternativeName>
        <fullName evidence="7">GDPMK</fullName>
    </alternativeName>
</protein>
<proteinExistence type="inferred from homology"/>
<dbReference type="EMBL" id="VBSN01000038">
    <property type="protein sequence ID" value="KAA6439014.1"/>
    <property type="molecule type" value="Genomic_DNA"/>
</dbReference>
<dbReference type="RefSeq" id="WP_139012272.1">
    <property type="nucleotide sequence ID" value="NZ_VBSN01000038.1"/>
</dbReference>
<name>A0A5M8QW31_9BACT</name>
<evidence type="ECO:0000313" key="10">
    <source>
        <dbReference type="Proteomes" id="UP000323994"/>
    </source>
</evidence>
<keyword evidence="5" id="KW-0378">Hydrolase</keyword>
<evidence type="ECO:0000256" key="5">
    <source>
        <dbReference type="ARBA" id="ARBA00022801"/>
    </source>
</evidence>
<dbReference type="PANTHER" id="PTHR11839">
    <property type="entry name" value="UDP/ADP-SUGAR PYROPHOSPHATASE"/>
    <property type="match status" value="1"/>
</dbReference>
<dbReference type="GO" id="GO:0019693">
    <property type="term" value="P:ribose phosphate metabolic process"/>
    <property type="evidence" value="ECO:0007669"/>
    <property type="project" value="TreeGrafter"/>
</dbReference>
<evidence type="ECO:0000259" key="8">
    <source>
        <dbReference type="PROSITE" id="PS51462"/>
    </source>
</evidence>
<feature type="domain" description="Nudix hydrolase" evidence="8">
    <location>
        <begin position="67"/>
        <end position="212"/>
    </location>
</feature>
<evidence type="ECO:0000256" key="2">
    <source>
        <dbReference type="ARBA" id="ARBA00001946"/>
    </source>
</evidence>
<dbReference type="SUPFAM" id="SSF55811">
    <property type="entry name" value="Nudix"/>
    <property type="match status" value="1"/>
</dbReference>
<evidence type="ECO:0000256" key="1">
    <source>
        <dbReference type="ARBA" id="ARBA00000847"/>
    </source>
</evidence>
<dbReference type="PROSITE" id="PS51462">
    <property type="entry name" value="NUDIX"/>
    <property type="match status" value="1"/>
</dbReference>
<organism evidence="9 10">
    <name type="scientific">Dyadobacter flavalbus</name>
    <dbReference type="NCBI Taxonomy" id="2579942"/>
    <lineage>
        <taxon>Bacteria</taxon>
        <taxon>Pseudomonadati</taxon>
        <taxon>Bacteroidota</taxon>
        <taxon>Cytophagia</taxon>
        <taxon>Cytophagales</taxon>
        <taxon>Spirosomataceae</taxon>
        <taxon>Dyadobacter</taxon>
    </lineage>
</organism>
<evidence type="ECO:0000256" key="6">
    <source>
        <dbReference type="ARBA" id="ARBA00032162"/>
    </source>
</evidence>
<dbReference type="CDD" id="cd03424">
    <property type="entry name" value="NUDIX_ADPRase_Nudt5_UGPPase_Nudt14"/>
    <property type="match status" value="1"/>
</dbReference>
<accession>A0A5M8QW31</accession>
<dbReference type="Proteomes" id="UP000323994">
    <property type="component" value="Unassembled WGS sequence"/>
</dbReference>
<evidence type="ECO:0000256" key="7">
    <source>
        <dbReference type="ARBA" id="ARBA00032272"/>
    </source>
</evidence>